<reference evidence="1 2" key="1">
    <citation type="submission" date="2014-12" db="EMBL/GenBank/DDBJ databases">
        <title>Genome assembly of Enhygromyxa salina DSM 15201.</title>
        <authorList>
            <person name="Sharma G."/>
            <person name="Subramanian S."/>
        </authorList>
    </citation>
    <scope>NUCLEOTIDE SEQUENCE [LARGE SCALE GENOMIC DNA]</scope>
    <source>
        <strain evidence="1 2">DSM 15201</strain>
    </source>
</reference>
<dbReference type="AlphaFoldDB" id="A0A0C2CUG7"/>
<name>A0A0C2CUG7_9BACT</name>
<protein>
    <recommendedName>
        <fullName evidence="3">HEAT repeat protein</fullName>
    </recommendedName>
</protein>
<dbReference type="EMBL" id="JMCC02000253">
    <property type="protein sequence ID" value="KIG11547.1"/>
    <property type="molecule type" value="Genomic_DNA"/>
</dbReference>
<sequence>MLCANIGGAHPAPREWIVGLSAYLRESSAREAAWASLIEQQLRAQITSKFVVGAQSASFAVLAELLPKHFAALVERSLGGTPERVSVDLLEWLGEHREDEARAWAQRLVSSPHWGVRQCARRLLR</sequence>
<evidence type="ECO:0000313" key="1">
    <source>
        <dbReference type="EMBL" id="KIG11547.1"/>
    </source>
</evidence>
<comment type="caution">
    <text evidence="1">The sequence shown here is derived from an EMBL/GenBank/DDBJ whole genome shotgun (WGS) entry which is preliminary data.</text>
</comment>
<proteinExistence type="predicted"/>
<evidence type="ECO:0000313" key="2">
    <source>
        <dbReference type="Proteomes" id="UP000031599"/>
    </source>
</evidence>
<accession>A0A0C2CUG7</accession>
<evidence type="ECO:0008006" key="3">
    <source>
        <dbReference type="Google" id="ProtNLM"/>
    </source>
</evidence>
<dbReference type="Proteomes" id="UP000031599">
    <property type="component" value="Unassembled WGS sequence"/>
</dbReference>
<organism evidence="1 2">
    <name type="scientific">Enhygromyxa salina</name>
    <dbReference type="NCBI Taxonomy" id="215803"/>
    <lineage>
        <taxon>Bacteria</taxon>
        <taxon>Pseudomonadati</taxon>
        <taxon>Myxococcota</taxon>
        <taxon>Polyangia</taxon>
        <taxon>Nannocystales</taxon>
        <taxon>Nannocystaceae</taxon>
        <taxon>Enhygromyxa</taxon>
    </lineage>
</organism>
<gene>
    <name evidence="1" type="ORF">DB30_03364</name>
</gene>